<name>A0A6J4S5E5_9ACTN</name>
<feature type="domain" description="HTH luxR-type" evidence="4">
    <location>
        <begin position="923"/>
        <end position="988"/>
    </location>
</feature>
<dbReference type="Gene3D" id="1.10.10.10">
    <property type="entry name" value="Winged helix-like DNA-binding domain superfamily/Winged helix DNA-binding domain"/>
    <property type="match status" value="1"/>
</dbReference>
<dbReference type="GO" id="GO:0006355">
    <property type="term" value="P:regulation of DNA-templated transcription"/>
    <property type="evidence" value="ECO:0007669"/>
    <property type="project" value="InterPro"/>
</dbReference>
<dbReference type="PANTHER" id="PTHR16305:SF35">
    <property type="entry name" value="TRANSCRIPTIONAL ACTIVATOR DOMAIN"/>
    <property type="match status" value="1"/>
</dbReference>
<dbReference type="InterPro" id="IPR000792">
    <property type="entry name" value="Tscrpt_reg_LuxR_C"/>
</dbReference>
<proteinExistence type="predicted"/>
<dbReference type="InterPro" id="IPR019734">
    <property type="entry name" value="TPR_rpt"/>
</dbReference>
<accession>A0A6J4S5E5</accession>
<sequence length="993" mass="106304">MSVPFLNARFVGRDAELARLLDGAASAAAGRAVAYTVGGEAGVGKTRLMREFVARARADGATALVGGCMDLSEVDLPLWPFVEALRTYVEELDEPTRAELFPADGFELARILPELRGETEAAASTPGLSGQGQLFELVHRLLVRLSERAPLIVVLEDLHWADRSTRDLLAFLARSLRAERIMLVATYRADELYRGHPLRAFLAELHRPRIVQRLDLRPFTREEIAEHVTGILGAPPAPALVDSVFGRSEGNAFFAEELLAAAREDDAAELSSTLRDILLTRVERRSPAAQEVLRVAAVGGRSVAVGLLESVCSLPPRERSDALREAVAHQLLVTQGPDTYAFRHALLREAVYEELLPGERRELHLGYGSALSADPQLAGSAAIVAGELAYHWFAAHDLPRALDAAIQAGRVAQSRWGFAEAGAHFERALELWDVVPDAQTRTGVDRVTLSRCAAEAANLAGDHARAGALIRAAIERADAGSAGLLWERLGRYLWAAGDSEAARRAYEEALRLVPEEPPSAARARVLAAHGQSLMLLARFQDATATSEQAIAIAQQVGARAEEGHALNTLGCALGFLGDPGGGVAHLRQALEIAHEVGDLDDIGRAYQNLSEILGGPLNRLEEALELALEGQRVAERLGLARDYGVSLEVNAATALLALGRWDQADALLSAADDRQPIEMPAIELHLCRGRLAVARGRFEDAAQHLAAAQGLMTSAVDPQFQSMLAAYQAELALWQGQPPQAREAITAGLRCLDDSDDAWFVGPLLWLGAWAEADAGAFGGAKGARRTSLATADALVARARTLVEAAGGGERFISAVTVAYARLCEAEVQRLAHGSELEPWRLAAAAWESAGHPYPLAYARWREAEALLARRRAQEGGAALRSAHAIAQKLAAGALAREIELLARRARIDLDVGDAADEVTEPGPGDQLGLTPRELQVLALVAAGRTNREIAQALFVTEKTAGAHVSNILAKLSVRGRVEAATVAQRLGLITSV</sequence>
<dbReference type="InterPro" id="IPR016032">
    <property type="entry name" value="Sig_transdc_resp-reg_C-effctor"/>
</dbReference>
<dbReference type="AlphaFoldDB" id="A0A6J4S5E5"/>
<organism evidence="5">
    <name type="scientific">uncultured Solirubrobacteraceae bacterium</name>
    <dbReference type="NCBI Taxonomy" id="1162706"/>
    <lineage>
        <taxon>Bacteria</taxon>
        <taxon>Bacillati</taxon>
        <taxon>Actinomycetota</taxon>
        <taxon>Thermoleophilia</taxon>
        <taxon>Solirubrobacterales</taxon>
        <taxon>Solirubrobacteraceae</taxon>
        <taxon>environmental samples</taxon>
    </lineage>
</organism>
<dbReference type="GO" id="GO:0005737">
    <property type="term" value="C:cytoplasm"/>
    <property type="evidence" value="ECO:0007669"/>
    <property type="project" value="TreeGrafter"/>
</dbReference>
<feature type="repeat" description="TPR" evidence="3">
    <location>
        <begin position="483"/>
        <end position="516"/>
    </location>
</feature>
<evidence type="ECO:0000256" key="1">
    <source>
        <dbReference type="ARBA" id="ARBA00022741"/>
    </source>
</evidence>
<dbReference type="GO" id="GO:0004016">
    <property type="term" value="F:adenylate cyclase activity"/>
    <property type="evidence" value="ECO:0007669"/>
    <property type="project" value="TreeGrafter"/>
</dbReference>
<evidence type="ECO:0000256" key="2">
    <source>
        <dbReference type="ARBA" id="ARBA00022840"/>
    </source>
</evidence>
<protein>
    <recommendedName>
        <fullName evidence="4">HTH luxR-type domain-containing protein</fullName>
    </recommendedName>
</protein>
<dbReference type="PROSITE" id="PS50043">
    <property type="entry name" value="HTH_LUXR_2"/>
    <property type="match status" value="1"/>
</dbReference>
<dbReference type="InterPro" id="IPR011990">
    <property type="entry name" value="TPR-like_helical_dom_sf"/>
</dbReference>
<evidence type="ECO:0000256" key="3">
    <source>
        <dbReference type="PROSITE-ProRule" id="PRU00339"/>
    </source>
</evidence>
<dbReference type="PROSITE" id="PS50005">
    <property type="entry name" value="TPR"/>
    <property type="match status" value="1"/>
</dbReference>
<dbReference type="SMART" id="SM00028">
    <property type="entry name" value="TPR"/>
    <property type="match status" value="4"/>
</dbReference>
<dbReference type="Pfam" id="PF00196">
    <property type="entry name" value="GerE"/>
    <property type="match status" value="1"/>
</dbReference>
<dbReference type="GO" id="GO:0003677">
    <property type="term" value="F:DNA binding"/>
    <property type="evidence" value="ECO:0007669"/>
    <property type="project" value="InterPro"/>
</dbReference>
<dbReference type="SMART" id="SM00421">
    <property type="entry name" value="HTH_LUXR"/>
    <property type="match status" value="1"/>
</dbReference>
<keyword evidence="3" id="KW-0802">TPR repeat</keyword>
<reference evidence="5" key="1">
    <citation type="submission" date="2020-02" db="EMBL/GenBank/DDBJ databases">
        <authorList>
            <person name="Meier V. D."/>
        </authorList>
    </citation>
    <scope>NUCLEOTIDE SEQUENCE</scope>
    <source>
        <strain evidence="5">AVDCRST_MAG67</strain>
    </source>
</reference>
<dbReference type="SUPFAM" id="SSF52540">
    <property type="entry name" value="P-loop containing nucleoside triphosphate hydrolases"/>
    <property type="match status" value="1"/>
</dbReference>
<evidence type="ECO:0000259" key="4">
    <source>
        <dbReference type="PROSITE" id="PS50043"/>
    </source>
</evidence>
<dbReference type="SUPFAM" id="SSF46894">
    <property type="entry name" value="C-terminal effector domain of the bipartite response regulators"/>
    <property type="match status" value="1"/>
</dbReference>
<dbReference type="InterPro" id="IPR027417">
    <property type="entry name" value="P-loop_NTPase"/>
</dbReference>
<dbReference type="PRINTS" id="PR00038">
    <property type="entry name" value="HTHLUXR"/>
</dbReference>
<dbReference type="PANTHER" id="PTHR16305">
    <property type="entry name" value="TESTICULAR SOLUBLE ADENYLYL CYCLASE"/>
    <property type="match status" value="1"/>
</dbReference>
<evidence type="ECO:0000313" key="5">
    <source>
        <dbReference type="EMBL" id="CAA9489954.1"/>
    </source>
</evidence>
<dbReference type="InterPro" id="IPR036388">
    <property type="entry name" value="WH-like_DNA-bd_sf"/>
</dbReference>
<dbReference type="Gene3D" id="1.25.40.10">
    <property type="entry name" value="Tetratricopeptide repeat domain"/>
    <property type="match status" value="2"/>
</dbReference>
<dbReference type="InterPro" id="IPR041664">
    <property type="entry name" value="AAA_16"/>
</dbReference>
<gene>
    <name evidence="5" type="ORF">AVDCRST_MAG67-1282</name>
</gene>
<keyword evidence="1" id="KW-0547">Nucleotide-binding</keyword>
<dbReference type="GO" id="GO:0005524">
    <property type="term" value="F:ATP binding"/>
    <property type="evidence" value="ECO:0007669"/>
    <property type="project" value="UniProtKB-KW"/>
</dbReference>
<dbReference type="Pfam" id="PF13191">
    <property type="entry name" value="AAA_16"/>
    <property type="match status" value="1"/>
</dbReference>
<keyword evidence="2" id="KW-0067">ATP-binding</keyword>
<dbReference type="EMBL" id="CADCVQ010000061">
    <property type="protein sequence ID" value="CAA9489954.1"/>
    <property type="molecule type" value="Genomic_DNA"/>
</dbReference>
<dbReference type="Gene3D" id="3.40.50.300">
    <property type="entry name" value="P-loop containing nucleotide triphosphate hydrolases"/>
    <property type="match status" value="1"/>
</dbReference>
<dbReference type="Pfam" id="PF13181">
    <property type="entry name" value="TPR_8"/>
    <property type="match status" value="1"/>
</dbReference>
<dbReference type="CDD" id="cd06170">
    <property type="entry name" value="LuxR_C_like"/>
    <property type="match status" value="1"/>
</dbReference>
<dbReference type="SUPFAM" id="SSF48452">
    <property type="entry name" value="TPR-like"/>
    <property type="match status" value="3"/>
</dbReference>